<protein>
    <submittedName>
        <fullName evidence="8">G3E family GTPase</fullName>
    </submittedName>
</protein>
<dbReference type="Pfam" id="PF02492">
    <property type="entry name" value="cobW"/>
    <property type="match status" value="1"/>
</dbReference>
<dbReference type="InterPro" id="IPR036627">
    <property type="entry name" value="CobW-likC_sf"/>
</dbReference>
<dbReference type="GO" id="GO:0016787">
    <property type="term" value="F:hydrolase activity"/>
    <property type="evidence" value="ECO:0007669"/>
    <property type="project" value="UniProtKB-KW"/>
</dbReference>
<evidence type="ECO:0000313" key="9">
    <source>
        <dbReference type="Proteomes" id="UP000552700"/>
    </source>
</evidence>
<evidence type="ECO:0000313" key="8">
    <source>
        <dbReference type="EMBL" id="MBB6122963.1"/>
    </source>
</evidence>
<comment type="function">
    <text evidence="5">Zinc chaperone that directly transfers zinc cofactor to target proteins, thereby activating them. Zinc is transferred from the CXCC motif in the GTPase domain to the zinc binding site in target proteins in a process requiring GTP hydrolysis.</text>
</comment>
<dbReference type="SUPFAM" id="SSF90002">
    <property type="entry name" value="Hypothetical protein YjiA, C-terminal domain"/>
    <property type="match status" value="1"/>
</dbReference>
<proteinExistence type="inferred from homology"/>
<dbReference type="AlphaFoldDB" id="A0A841IWD3"/>
<dbReference type="EMBL" id="JACIJP010000001">
    <property type="protein sequence ID" value="MBB6122963.1"/>
    <property type="molecule type" value="Genomic_DNA"/>
</dbReference>
<gene>
    <name evidence="8" type="ORF">FHS92_000670</name>
</gene>
<dbReference type="Gene3D" id="3.30.1220.10">
    <property type="entry name" value="CobW-like, C-terminal domain"/>
    <property type="match status" value="1"/>
</dbReference>
<dbReference type="InterPro" id="IPR051316">
    <property type="entry name" value="Zinc-reg_GTPase_activator"/>
</dbReference>
<dbReference type="PANTHER" id="PTHR13748:SF59">
    <property type="entry name" value="COBW C-TERMINAL DOMAIN-CONTAINING PROTEIN"/>
    <property type="match status" value="1"/>
</dbReference>
<keyword evidence="2" id="KW-0378">Hydrolase</keyword>
<dbReference type="Gene3D" id="3.40.50.300">
    <property type="entry name" value="P-loop containing nucleotide triphosphate hydrolases"/>
    <property type="match status" value="1"/>
</dbReference>
<dbReference type="InterPro" id="IPR011629">
    <property type="entry name" value="CobW-like_C"/>
</dbReference>
<dbReference type="RefSeq" id="WP_184077494.1">
    <property type="nucleotide sequence ID" value="NZ_JACIJP010000001.1"/>
</dbReference>
<name>A0A841IWD3_9SPHN</name>
<dbReference type="SUPFAM" id="SSF52540">
    <property type="entry name" value="P-loop containing nucleoside triphosphate hydrolases"/>
    <property type="match status" value="1"/>
</dbReference>
<dbReference type="InterPro" id="IPR027417">
    <property type="entry name" value="P-loop_NTPase"/>
</dbReference>
<accession>A0A841IWD3</accession>
<dbReference type="PANTHER" id="PTHR13748">
    <property type="entry name" value="COBW-RELATED"/>
    <property type="match status" value="1"/>
</dbReference>
<comment type="catalytic activity">
    <reaction evidence="6">
        <text>GTP + H2O = GDP + phosphate + H(+)</text>
        <dbReference type="Rhea" id="RHEA:19669"/>
        <dbReference type="ChEBI" id="CHEBI:15377"/>
        <dbReference type="ChEBI" id="CHEBI:15378"/>
        <dbReference type="ChEBI" id="CHEBI:37565"/>
        <dbReference type="ChEBI" id="CHEBI:43474"/>
        <dbReference type="ChEBI" id="CHEBI:58189"/>
    </reaction>
    <physiologicalReaction direction="left-to-right" evidence="6">
        <dbReference type="Rhea" id="RHEA:19670"/>
    </physiologicalReaction>
</comment>
<evidence type="ECO:0000256" key="1">
    <source>
        <dbReference type="ARBA" id="ARBA00022741"/>
    </source>
</evidence>
<evidence type="ECO:0000256" key="6">
    <source>
        <dbReference type="ARBA" id="ARBA00049117"/>
    </source>
</evidence>
<organism evidence="8 9">
    <name type="scientific">Sphingobium subterraneum</name>
    <dbReference type="NCBI Taxonomy" id="627688"/>
    <lineage>
        <taxon>Bacteria</taxon>
        <taxon>Pseudomonadati</taxon>
        <taxon>Pseudomonadota</taxon>
        <taxon>Alphaproteobacteria</taxon>
        <taxon>Sphingomonadales</taxon>
        <taxon>Sphingomonadaceae</taxon>
        <taxon>Sphingobium</taxon>
    </lineage>
</organism>
<dbReference type="InterPro" id="IPR003495">
    <property type="entry name" value="CobW/HypB/UreG_nucleotide-bd"/>
</dbReference>
<evidence type="ECO:0000259" key="7">
    <source>
        <dbReference type="SMART" id="SM00833"/>
    </source>
</evidence>
<comment type="similarity">
    <text evidence="4">Belongs to the SIMIBI class G3E GTPase family. ZNG1 subfamily.</text>
</comment>
<dbReference type="SMART" id="SM00833">
    <property type="entry name" value="CobW_C"/>
    <property type="match status" value="1"/>
</dbReference>
<dbReference type="CDD" id="cd03112">
    <property type="entry name" value="CobW-like"/>
    <property type="match status" value="1"/>
</dbReference>
<keyword evidence="9" id="KW-1185">Reference proteome</keyword>
<dbReference type="Pfam" id="PF07683">
    <property type="entry name" value="CobW_C"/>
    <property type="match status" value="1"/>
</dbReference>
<keyword evidence="3" id="KW-0143">Chaperone</keyword>
<reference evidence="8 9" key="1">
    <citation type="submission" date="2020-08" db="EMBL/GenBank/DDBJ databases">
        <title>Genomic Encyclopedia of Type Strains, Phase IV (KMG-IV): sequencing the most valuable type-strain genomes for metagenomic binning, comparative biology and taxonomic classification.</title>
        <authorList>
            <person name="Goeker M."/>
        </authorList>
    </citation>
    <scope>NUCLEOTIDE SEQUENCE [LARGE SCALE GENOMIC DNA]</scope>
    <source>
        <strain evidence="8 9">DSM 102255</strain>
    </source>
</reference>
<comment type="caution">
    <text evidence="8">The sequence shown here is derived from an EMBL/GenBank/DDBJ whole genome shotgun (WGS) entry which is preliminary data.</text>
</comment>
<evidence type="ECO:0000256" key="2">
    <source>
        <dbReference type="ARBA" id="ARBA00022801"/>
    </source>
</evidence>
<feature type="domain" description="CobW C-terminal" evidence="7">
    <location>
        <begin position="218"/>
        <end position="307"/>
    </location>
</feature>
<keyword evidence="1" id="KW-0547">Nucleotide-binding</keyword>
<evidence type="ECO:0000256" key="3">
    <source>
        <dbReference type="ARBA" id="ARBA00023186"/>
    </source>
</evidence>
<dbReference type="GO" id="GO:0000166">
    <property type="term" value="F:nucleotide binding"/>
    <property type="evidence" value="ECO:0007669"/>
    <property type="project" value="UniProtKB-KW"/>
</dbReference>
<evidence type="ECO:0000256" key="5">
    <source>
        <dbReference type="ARBA" id="ARBA00045658"/>
    </source>
</evidence>
<sequence length="320" mass="35246">MTILSGFLGSGKTTLLNHVLKSANGLRIAVMINDFGDVNIDKDLIVQEAEDVVELSGGCVCCTISESLLVSARKLVESGREFDYLVVETSGLAEPTGVAQTFLTPELERHFRLDAIVTVADGANVETWISQNETAVEQIRAANLLVVNKLDLLNEEDIYRVKATLHEINSHAHALPSINGIVPLNLLLDIEAYDGELVRPMHEHDHGHRHEHGHADNIVSVSLSDSIELDFDRFHDFLKSLPDAIYRAKGTVAIAGMPRRVTFHRVGQRNVLDQGDLWGSEPRVTKALFLGEDYDGEEILRQLRDCVLPECSAASRAQAA</sequence>
<dbReference type="Proteomes" id="UP000552700">
    <property type="component" value="Unassembled WGS sequence"/>
</dbReference>
<evidence type="ECO:0000256" key="4">
    <source>
        <dbReference type="ARBA" id="ARBA00034320"/>
    </source>
</evidence>